<organism evidence="1">
    <name type="scientific">bioreactor metagenome</name>
    <dbReference type="NCBI Taxonomy" id="1076179"/>
    <lineage>
        <taxon>unclassified sequences</taxon>
        <taxon>metagenomes</taxon>
        <taxon>ecological metagenomes</taxon>
    </lineage>
</organism>
<dbReference type="Pfam" id="PF03401">
    <property type="entry name" value="TctC"/>
    <property type="match status" value="1"/>
</dbReference>
<evidence type="ECO:0008006" key="2">
    <source>
        <dbReference type="Google" id="ProtNLM"/>
    </source>
</evidence>
<comment type="caution">
    <text evidence="1">The sequence shown here is derived from an EMBL/GenBank/DDBJ whole genome shotgun (WGS) entry which is preliminary data.</text>
</comment>
<protein>
    <recommendedName>
        <fullName evidence="2">Tripartite tricarboxylate transporter family receptor</fullName>
    </recommendedName>
</protein>
<sequence length="348" mass="36237">MKKSLSMFLAILMAFSLAGCGSGGSSSGGSSSGGGSNVGGSASTGGQVAAWSPSGSIDFVCPYAAGGGSDICARTIANVLKEGSYCDASIVVSNQAGGGGLVGTSYVYGKKGDNNCITTYAPGQLASAITNKSEVQWDSITQIALLAFEEQVICVQADQFEDLNDLIAYSKENPGKVTLGGCGIGNEDNVCVALLNKVTGSDLTYVLYDSAGDIMTAILGGHVTGGIFNPSECVAQVSSGDVDCLASFSEDSLGSISGFENVPTCKDLGYDINFRMFRGVSGPPEMSPEALAYWQDAFKKVSEDPIWTENYLSSKGLIPAFMVGEELNQFLQDQYDIYYSIQQELGII</sequence>
<gene>
    <name evidence="1" type="ORF">SDC9_87376</name>
</gene>
<proteinExistence type="predicted"/>
<dbReference type="CDD" id="cd07012">
    <property type="entry name" value="PBP2_Bug_TTT"/>
    <property type="match status" value="1"/>
</dbReference>
<name>A0A644ZK73_9ZZZZ</name>
<dbReference type="Gene3D" id="3.40.190.150">
    <property type="entry name" value="Bordetella uptake gene, domain 1"/>
    <property type="match status" value="1"/>
</dbReference>
<dbReference type="PIRSF" id="PIRSF017082">
    <property type="entry name" value="YflP"/>
    <property type="match status" value="1"/>
</dbReference>
<evidence type="ECO:0000313" key="1">
    <source>
        <dbReference type="EMBL" id="MPM40728.1"/>
    </source>
</evidence>
<dbReference type="InterPro" id="IPR005064">
    <property type="entry name" value="BUG"/>
</dbReference>
<accession>A0A644ZK73</accession>
<dbReference type="PROSITE" id="PS51257">
    <property type="entry name" value="PROKAR_LIPOPROTEIN"/>
    <property type="match status" value="1"/>
</dbReference>
<dbReference type="Gene3D" id="3.40.190.10">
    <property type="entry name" value="Periplasmic binding protein-like II"/>
    <property type="match status" value="1"/>
</dbReference>
<dbReference type="InterPro" id="IPR042100">
    <property type="entry name" value="Bug_dom1"/>
</dbReference>
<dbReference type="PANTHER" id="PTHR42928:SF3">
    <property type="entry name" value="UPF0065 PROTEIN YFLP"/>
    <property type="match status" value="1"/>
</dbReference>
<dbReference type="AlphaFoldDB" id="A0A644ZK73"/>
<dbReference type="EMBL" id="VSSQ01009105">
    <property type="protein sequence ID" value="MPM40728.1"/>
    <property type="molecule type" value="Genomic_DNA"/>
</dbReference>
<reference evidence="1" key="1">
    <citation type="submission" date="2019-08" db="EMBL/GenBank/DDBJ databases">
        <authorList>
            <person name="Kucharzyk K."/>
            <person name="Murdoch R.W."/>
            <person name="Higgins S."/>
            <person name="Loffler F."/>
        </authorList>
    </citation>
    <scope>NUCLEOTIDE SEQUENCE</scope>
</reference>
<dbReference type="PANTHER" id="PTHR42928">
    <property type="entry name" value="TRICARBOXYLATE-BINDING PROTEIN"/>
    <property type="match status" value="1"/>
</dbReference>